<organism evidence="3 4">
    <name type="scientific">Rhinopithecimicrobium faecis</name>
    <dbReference type="NCBI Taxonomy" id="2820698"/>
    <lineage>
        <taxon>Bacteria</taxon>
        <taxon>Pseudomonadati</taxon>
        <taxon>Bacteroidota</taxon>
        <taxon>Sphingobacteriia</taxon>
        <taxon>Sphingobacteriales</taxon>
        <taxon>Sphingobacteriaceae</taxon>
        <taxon>Rhinopithecimicrobium</taxon>
    </lineage>
</organism>
<dbReference type="RefSeq" id="WP_353546904.1">
    <property type="nucleotide sequence ID" value="NZ_JAGKSB010000007.1"/>
</dbReference>
<evidence type="ECO:0000256" key="2">
    <source>
        <dbReference type="HAMAP-Rule" id="MF_01477"/>
    </source>
</evidence>
<comment type="function">
    <text evidence="2">Functions as a ribosomal silencing factor. Interacts with ribosomal protein uL14 (rplN), blocking formation of intersubunit bridge B8. Prevents association of the 30S and 50S ribosomal subunits and the formation of functional ribosomes, thus repressing translation.</text>
</comment>
<name>A0A8T4HFF9_9SPHI</name>
<dbReference type="PANTHER" id="PTHR21043:SF0">
    <property type="entry name" value="MITOCHONDRIAL ASSEMBLY OF RIBOSOMAL LARGE SUBUNIT PROTEIN 1"/>
    <property type="match status" value="1"/>
</dbReference>
<dbReference type="Gene3D" id="3.30.460.10">
    <property type="entry name" value="Beta Polymerase, domain 2"/>
    <property type="match status" value="1"/>
</dbReference>
<sequence length="127" mass="14605">MVKNKNADLTKRLSEVVVYGMQEKKAHEVVRLDLREIHSSLADFFVICHADSHIQVAAIAKSVEDEVYKALGIWPHHVEGQQNGEWILLDYFDLMVHIFKKDNRTLFAIEELWGDAEKVAYEAPVTI</sequence>
<evidence type="ECO:0000256" key="1">
    <source>
        <dbReference type="ARBA" id="ARBA00010574"/>
    </source>
</evidence>
<dbReference type="GO" id="GO:0005737">
    <property type="term" value="C:cytoplasm"/>
    <property type="evidence" value="ECO:0007669"/>
    <property type="project" value="UniProtKB-SubCell"/>
</dbReference>
<dbReference type="AlphaFoldDB" id="A0A8T4HFF9"/>
<dbReference type="GO" id="GO:0017148">
    <property type="term" value="P:negative regulation of translation"/>
    <property type="evidence" value="ECO:0007669"/>
    <property type="project" value="UniProtKB-UniRule"/>
</dbReference>
<dbReference type="Pfam" id="PF02410">
    <property type="entry name" value="RsfS"/>
    <property type="match status" value="1"/>
</dbReference>
<dbReference type="GO" id="GO:0042256">
    <property type="term" value="P:cytosolic ribosome assembly"/>
    <property type="evidence" value="ECO:0007669"/>
    <property type="project" value="UniProtKB-UniRule"/>
</dbReference>
<comment type="subunit">
    <text evidence="2">Interacts with ribosomal protein uL14 (rplN).</text>
</comment>
<gene>
    <name evidence="2 3" type="primary">rsfS</name>
    <name evidence="3" type="ORF">J5U18_07525</name>
</gene>
<dbReference type="SUPFAM" id="SSF81301">
    <property type="entry name" value="Nucleotidyltransferase"/>
    <property type="match status" value="1"/>
</dbReference>
<dbReference type="InterPro" id="IPR043519">
    <property type="entry name" value="NT_sf"/>
</dbReference>
<reference evidence="3" key="1">
    <citation type="submission" date="2021-03" db="EMBL/GenBank/DDBJ databases">
        <authorList>
            <person name="Lu T."/>
            <person name="Wang Q."/>
            <person name="Han X."/>
        </authorList>
    </citation>
    <scope>NUCLEOTIDE SEQUENCE</scope>
    <source>
        <strain evidence="3">WQ 2009</strain>
    </source>
</reference>
<dbReference type="NCBIfam" id="TIGR00090">
    <property type="entry name" value="rsfS_iojap_ybeB"/>
    <property type="match status" value="1"/>
</dbReference>
<proteinExistence type="inferred from homology"/>
<comment type="caution">
    <text evidence="3">The sequence shown here is derived from an EMBL/GenBank/DDBJ whole genome shotgun (WGS) entry which is preliminary data.</text>
</comment>
<protein>
    <recommendedName>
        <fullName evidence="2">Ribosomal silencing factor RsfS</fullName>
    </recommendedName>
</protein>
<dbReference type="GO" id="GO:0090071">
    <property type="term" value="P:negative regulation of ribosome biogenesis"/>
    <property type="evidence" value="ECO:0007669"/>
    <property type="project" value="UniProtKB-UniRule"/>
</dbReference>
<comment type="similarity">
    <text evidence="1 2">Belongs to the Iojap/RsfS family.</text>
</comment>
<dbReference type="GO" id="GO:0043023">
    <property type="term" value="F:ribosomal large subunit binding"/>
    <property type="evidence" value="ECO:0007669"/>
    <property type="project" value="TreeGrafter"/>
</dbReference>
<dbReference type="Proteomes" id="UP000679691">
    <property type="component" value="Unassembled WGS sequence"/>
</dbReference>
<dbReference type="EMBL" id="JAGKSB010000007">
    <property type="protein sequence ID" value="MBP3943411.1"/>
    <property type="molecule type" value="Genomic_DNA"/>
</dbReference>
<keyword evidence="2" id="KW-0810">Translation regulation</keyword>
<evidence type="ECO:0000313" key="3">
    <source>
        <dbReference type="EMBL" id="MBP3943411.1"/>
    </source>
</evidence>
<keyword evidence="2" id="KW-0678">Repressor</keyword>
<evidence type="ECO:0000313" key="4">
    <source>
        <dbReference type="Proteomes" id="UP000679691"/>
    </source>
</evidence>
<comment type="subcellular location">
    <subcellularLocation>
        <location evidence="2">Cytoplasm</location>
    </subcellularLocation>
</comment>
<dbReference type="PANTHER" id="PTHR21043">
    <property type="entry name" value="IOJAP SUPERFAMILY ORTHOLOG"/>
    <property type="match status" value="1"/>
</dbReference>
<accession>A0A8T4HFF9</accession>
<keyword evidence="2" id="KW-0963">Cytoplasm</keyword>
<dbReference type="HAMAP" id="MF_01477">
    <property type="entry name" value="Iojap_RsfS"/>
    <property type="match status" value="1"/>
</dbReference>
<dbReference type="InterPro" id="IPR004394">
    <property type="entry name" value="Iojap/RsfS/C7orf30"/>
</dbReference>
<keyword evidence="4" id="KW-1185">Reference proteome</keyword>